<gene>
    <name evidence="2" type="ORF">GCM10023235_03570</name>
</gene>
<comment type="caution">
    <text evidence="2">The sequence shown here is derived from an EMBL/GenBank/DDBJ whole genome shotgun (WGS) entry which is preliminary data.</text>
</comment>
<accession>A0ABP9DA79</accession>
<name>A0ABP9DA79_9ACTN</name>
<dbReference type="SUPFAM" id="SSF47413">
    <property type="entry name" value="lambda repressor-like DNA-binding domains"/>
    <property type="match status" value="1"/>
</dbReference>
<dbReference type="Proteomes" id="UP001501752">
    <property type="component" value="Unassembled WGS sequence"/>
</dbReference>
<dbReference type="Gene3D" id="1.10.260.40">
    <property type="entry name" value="lambda repressor-like DNA-binding domains"/>
    <property type="match status" value="1"/>
</dbReference>
<feature type="domain" description="HTH cro/C1-type" evidence="1">
    <location>
        <begin position="20"/>
        <end position="73"/>
    </location>
</feature>
<organism evidence="2 3">
    <name type="scientific">Kitasatospora terrestris</name>
    <dbReference type="NCBI Taxonomy" id="258051"/>
    <lineage>
        <taxon>Bacteria</taxon>
        <taxon>Bacillati</taxon>
        <taxon>Actinomycetota</taxon>
        <taxon>Actinomycetes</taxon>
        <taxon>Kitasatosporales</taxon>
        <taxon>Streptomycetaceae</taxon>
        <taxon>Kitasatospora</taxon>
    </lineage>
</organism>
<keyword evidence="3" id="KW-1185">Reference proteome</keyword>
<dbReference type="Pfam" id="PF19054">
    <property type="entry name" value="DUF5753"/>
    <property type="match status" value="1"/>
</dbReference>
<dbReference type="InterPro" id="IPR010982">
    <property type="entry name" value="Lambda_DNA-bd_dom_sf"/>
</dbReference>
<dbReference type="RefSeq" id="WP_345694960.1">
    <property type="nucleotide sequence ID" value="NZ_BAABIS010000001.1"/>
</dbReference>
<sequence>MRRTELDPSSSPVAAFGVQLRRSREAKGLSQVRFGRLIGYSDSYLSCIERAERNPTLVLAQRADAALDTGGTLELMYWNISHTALFEGFPEYAQQEAGASVIRIFELGVVPGLLQTHEYAQALEAGAVARGSATRQQADERVAFLLTRQGSVERRPPPLVHAVLDESCVRSAVGGPAVLARQLEHLERLAEQPTFIIQIAPFDLGEGRPFLRPVILLTLRDGTTLGYTETHQRGYLERDIATVTEWDRDYDRLQVEALSQAASLAVIRQARKELSA</sequence>
<evidence type="ECO:0000313" key="3">
    <source>
        <dbReference type="Proteomes" id="UP001501752"/>
    </source>
</evidence>
<dbReference type="CDD" id="cd00093">
    <property type="entry name" value="HTH_XRE"/>
    <property type="match status" value="1"/>
</dbReference>
<evidence type="ECO:0000313" key="2">
    <source>
        <dbReference type="EMBL" id="GAA4832470.1"/>
    </source>
</evidence>
<dbReference type="EMBL" id="BAABIS010000001">
    <property type="protein sequence ID" value="GAA4832470.1"/>
    <property type="molecule type" value="Genomic_DNA"/>
</dbReference>
<protein>
    <submittedName>
        <fullName evidence="2">Helix-turn-helix transcriptional regulator</fullName>
    </submittedName>
</protein>
<reference evidence="3" key="1">
    <citation type="journal article" date="2019" name="Int. J. Syst. Evol. Microbiol.">
        <title>The Global Catalogue of Microorganisms (GCM) 10K type strain sequencing project: providing services to taxonomists for standard genome sequencing and annotation.</title>
        <authorList>
            <consortium name="The Broad Institute Genomics Platform"/>
            <consortium name="The Broad Institute Genome Sequencing Center for Infectious Disease"/>
            <person name="Wu L."/>
            <person name="Ma J."/>
        </authorList>
    </citation>
    <scope>NUCLEOTIDE SEQUENCE [LARGE SCALE GENOMIC DNA]</scope>
    <source>
        <strain evidence="3">JCM 13006</strain>
    </source>
</reference>
<dbReference type="InterPro" id="IPR001387">
    <property type="entry name" value="Cro/C1-type_HTH"/>
</dbReference>
<evidence type="ECO:0000259" key="1">
    <source>
        <dbReference type="PROSITE" id="PS50943"/>
    </source>
</evidence>
<dbReference type="SMART" id="SM00530">
    <property type="entry name" value="HTH_XRE"/>
    <property type="match status" value="1"/>
</dbReference>
<dbReference type="Pfam" id="PF13560">
    <property type="entry name" value="HTH_31"/>
    <property type="match status" value="1"/>
</dbReference>
<proteinExistence type="predicted"/>
<dbReference type="PROSITE" id="PS50943">
    <property type="entry name" value="HTH_CROC1"/>
    <property type="match status" value="1"/>
</dbReference>
<dbReference type="InterPro" id="IPR043917">
    <property type="entry name" value="DUF5753"/>
</dbReference>